<dbReference type="Proteomes" id="UP000649617">
    <property type="component" value="Unassembled WGS sequence"/>
</dbReference>
<dbReference type="Gene3D" id="2.130.10.10">
    <property type="entry name" value="YVTN repeat-like/Quinoprotein amine dehydrogenase"/>
    <property type="match status" value="1"/>
</dbReference>
<feature type="non-terminal residue" evidence="1">
    <location>
        <position position="79"/>
    </location>
</feature>
<comment type="caution">
    <text evidence="1">The sequence shown here is derived from an EMBL/GenBank/DDBJ whole genome shotgun (WGS) entry which is preliminary data.</text>
</comment>
<gene>
    <name evidence="1" type="primary">bub3</name>
    <name evidence="1" type="ORF">SPIL2461_LOCUS17427</name>
</gene>
<evidence type="ECO:0000313" key="2">
    <source>
        <dbReference type="Proteomes" id="UP000649617"/>
    </source>
</evidence>
<dbReference type="AlphaFoldDB" id="A0A812W0L9"/>
<name>A0A812W0L9_SYMPI</name>
<dbReference type="SUPFAM" id="SSF50978">
    <property type="entry name" value="WD40 repeat-like"/>
    <property type="match status" value="1"/>
</dbReference>
<accession>A0A812W0L9</accession>
<organism evidence="1 2">
    <name type="scientific">Symbiodinium pilosum</name>
    <name type="common">Dinoflagellate</name>
    <dbReference type="NCBI Taxonomy" id="2952"/>
    <lineage>
        <taxon>Eukaryota</taxon>
        <taxon>Sar</taxon>
        <taxon>Alveolata</taxon>
        <taxon>Dinophyceae</taxon>
        <taxon>Suessiales</taxon>
        <taxon>Symbiodiniaceae</taxon>
        <taxon>Symbiodinium</taxon>
    </lineage>
</organism>
<protein>
    <submittedName>
        <fullName evidence="1">Bub3 protein</fullName>
    </submittedName>
</protein>
<keyword evidence="2" id="KW-1185">Reference proteome</keyword>
<proteinExistence type="predicted"/>
<sequence length="79" mass="8658">MTKLPKPPVDCISRVRFTPIEGNVQFLAASWDCTVRLYDAGTHRLLGQHKQSLPILDAVFFEGSAKCVASGLSKKVILS</sequence>
<dbReference type="InterPro" id="IPR015943">
    <property type="entry name" value="WD40/YVTN_repeat-like_dom_sf"/>
</dbReference>
<evidence type="ECO:0000313" key="1">
    <source>
        <dbReference type="EMBL" id="CAE7652077.1"/>
    </source>
</evidence>
<reference evidence="1" key="1">
    <citation type="submission" date="2021-02" db="EMBL/GenBank/DDBJ databases">
        <authorList>
            <person name="Dougan E. K."/>
            <person name="Rhodes N."/>
            <person name="Thang M."/>
            <person name="Chan C."/>
        </authorList>
    </citation>
    <scope>NUCLEOTIDE SEQUENCE</scope>
</reference>
<dbReference type="OrthoDB" id="10262475at2759"/>
<dbReference type="InterPro" id="IPR036322">
    <property type="entry name" value="WD40_repeat_dom_sf"/>
</dbReference>
<dbReference type="EMBL" id="CAJNIZ010043163">
    <property type="protein sequence ID" value="CAE7652077.1"/>
    <property type="molecule type" value="Genomic_DNA"/>
</dbReference>